<accession>A0ABV8J807</accession>
<evidence type="ECO:0000313" key="5">
    <source>
        <dbReference type="EMBL" id="MFC4070110.1"/>
    </source>
</evidence>
<dbReference type="Proteomes" id="UP001595867">
    <property type="component" value="Unassembled WGS sequence"/>
</dbReference>
<keyword evidence="2" id="KW-0812">Transmembrane</keyword>
<dbReference type="InterPro" id="IPR025241">
    <property type="entry name" value="DUF4190"/>
</dbReference>
<keyword evidence="2" id="KW-1133">Transmembrane helix</keyword>
<evidence type="ECO:0000256" key="2">
    <source>
        <dbReference type="SAM" id="Phobius"/>
    </source>
</evidence>
<reference evidence="6" key="1">
    <citation type="journal article" date="2019" name="Int. J. Syst. Evol. Microbiol.">
        <title>The Global Catalogue of Microorganisms (GCM) 10K type strain sequencing project: providing services to taxonomists for standard genome sequencing and annotation.</title>
        <authorList>
            <consortium name="The Broad Institute Genomics Platform"/>
            <consortium name="The Broad Institute Genome Sequencing Center for Infectious Disease"/>
            <person name="Wu L."/>
            <person name="Ma J."/>
        </authorList>
    </citation>
    <scope>NUCLEOTIDE SEQUENCE [LARGE SCALE GENOMIC DNA]</scope>
    <source>
        <strain evidence="6">TBRC 5832</strain>
    </source>
</reference>
<feature type="domain" description="DUF4190" evidence="3">
    <location>
        <begin position="50"/>
        <end position="108"/>
    </location>
</feature>
<comment type="caution">
    <text evidence="5">The sequence shown here is derived from an EMBL/GenBank/DDBJ whole genome shotgun (WGS) entry which is preliminary data.</text>
</comment>
<protein>
    <submittedName>
        <fullName evidence="5">DUF4190 domain-containing protein</fullName>
    </submittedName>
</protein>
<keyword evidence="6" id="KW-1185">Reference proteome</keyword>
<evidence type="ECO:0000259" key="3">
    <source>
        <dbReference type="Pfam" id="PF13828"/>
    </source>
</evidence>
<dbReference type="Pfam" id="PF13845">
    <property type="entry name" value="Septum_form"/>
    <property type="match status" value="1"/>
</dbReference>
<name>A0ABV8J807_9ACTN</name>
<feature type="transmembrane region" description="Helical" evidence="2">
    <location>
        <begin position="50"/>
        <end position="79"/>
    </location>
</feature>
<gene>
    <name evidence="5" type="ORF">ACFO0C_34715</name>
</gene>
<dbReference type="RefSeq" id="WP_378070999.1">
    <property type="nucleotide sequence ID" value="NZ_JBHSBL010000024.1"/>
</dbReference>
<feature type="compositionally biased region" description="Acidic residues" evidence="1">
    <location>
        <begin position="12"/>
        <end position="32"/>
    </location>
</feature>
<sequence length="240" mass="25129">MHNQVPRPEQPADPDEGQPADPDEEQPADLDEGPLPLDTAPVTDRGPNGLAIGALVASICGGPGVGTVLGFVLGSVALAQIRRRGQKGSGLAVAALVVSGLTLVLGVLIATGVILDDVRDRIAGIRDTGTVELQAGDCISSLDGATRVGDMPVVSCGQPHKAEVYHVFELPAGAYPGRDAVAAESTTRCGTAFKPYKTPQNADLEIYYLYPQDEDDWQQDHSVLCIAAAPIERRTTSLLE</sequence>
<keyword evidence="2" id="KW-0472">Membrane</keyword>
<proteinExistence type="predicted"/>
<dbReference type="InterPro" id="IPR026004">
    <property type="entry name" value="Septum_form"/>
</dbReference>
<evidence type="ECO:0000256" key="1">
    <source>
        <dbReference type="SAM" id="MobiDB-lite"/>
    </source>
</evidence>
<feature type="domain" description="Septum formation-related" evidence="4">
    <location>
        <begin position="133"/>
        <end position="219"/>
    </location>
</feature>
<dbReference type="EMBL" id="JBHSBL010000024">
    <property type="protein sequence ID" value="MFC4070110.1"/>
    <property type="molecule type" value="Genomic_DNA"/>
</dbReference>
<organism evidence="5 6">
    <name type="scientific">Actinoplanes subglobosus</name>
    <dbReference type="NCBI Taxonomy" id="1547892"/>
    <lineage>
        <taxon>Bacteria</taxon>
        <taxon>Bacillati</taxon>
        <taxon>Actinomycetota</taxon>
        <taxon>Actinomycetes</taxon>
        <taxon>Micromonosporales</taxon>
        <taxon>Micromonosporaceae</taxon>
        <taxon>Actinoplanes</taxon>
    </lineage>
</organism>
<feature type="region of interest" description="Disordered" evidence="1">
    <location>
        <begin position="1"/>
        <end position="43"/>
    </location>
</feature>
<feature type="transmembrane region" description="Helical" evidence="2">
    <location>
        <begin position="91"/>
        <end position="115"/>
    </location>
</feature>
<dbReference type="Pfam" id="PF13828">
    <property type="entry name" value="DUF4190"/>
    <property type="match status" value="1"/>
</dbReference>
<evidence type="ECO:0000259" key="4">
    <source>
        <dbReference type="Pfam" id="PF13845"/>
    </source>
</evidence>
<evidence type="ECO:0000313" key="6">
    <source>
        <dbReference type="Proteomes" id="UP001595867"/>
    </source>
</evidence>